<protein>
    <submittedName>
        <fullName evidence="1">Uncharacterized protein</fullName>
    </submittedName>
</protein>
<sequence length="207" mass="23493">MIRSRIALIAFLLITIFGHSQSGINCLSVDSSGLYSKAFNSFEKDLFAHYKFGNDSIKTYRTFLAEVASLSLDLRKLPSNNSIQLARVFKKKSSDPNSIWVKLSDYENQEATKKASPYTNPSKKDEEEILIFNYRGGLIQCLKNNSASDDFQNIISTLEEDGNVSTSLIAQRIYYIPDKKFKASEIKKFIAFDIYYSILMVIEKAFG</sequence>
<proteinExistence type="predicted"/>
<keyword evidence="2" id="KW-1185">Reference proteome</keyword>
<dbReference type="AlphaFoldDB" id="A0A1H7TNQ2"/>
<organism evidence="1 2">
    <name type="scientific">Aquimarina amphilecti</name>
    <dbReference type="NCBI Taxonomy" id="1038014"/>
    <lineage>
        <taxon>Bacteria</taxon>
        <taxon>Pseudomonadati</taxon>
        <taxon>Bacteroidota</taxon>
        <taxon>Flavobacteriia</taxon>
        <taxon>Flavobacteriales</taxon>
        <taxon>Flavobacteriaceae</taxon>
        <taxon>Aquimarina</taxon>
    </lineage>
</organism>
<name>A0A1H7TNQ2_AQUAM</name>
<dbReference type="STRING" id="1038014.SAMN04487910_3531"/>
<accession>A0A1H7TNQ2</accession>
<dbReference type="Proteomes" id="UP000198521">
    <property type="component" value="Unassembled WGS sequence"/>
</dbReference>
<dbReference type="EMBL" id="FOAB01000006">
    <property type="protein sequence ID" value="SEL86502.1"/>
    <property type="molecule type" value="Genomic_DNA"/>
</dbReference>
<dbReference type="RefSeq" id="WP_091410884.1">
    <property type="nucleotide sequence ID" value="NZ_FOAB01000006.1"/>
</dbReference>
<reference evidence="1 2" key="1">
    <citation type="submission" date="2016-10" db="EMBL/GenBank/DDBJ databases">
        <authorList>
            <person name="de Groot N.N."/>
        </authorList>
    </citation>
    <scope>NUCLEOTIDE SEQUENCE [LARGE SCALE GENOMIC DNA]</scope>
    <source>
        <strain evidence="1 2">DSM 25232</strain>
    </source>
</reference>
<gene>
    <name evidence="1" type="ORF">SAMN04487910_3531</name>
</gene>
<evidence type="ECO:0000313" key="1">
    <source>
        <dbReference type="EMBL" id="SEL86502.1"/>
    </source>
</evidence>
<evidence type="ECO:0000313" key="2">
    <source>
        <dbReference type="Proteomes" id="UP000198521"/>
    </source>
</evidence>